<dbReference type="InterPro" id="IPR013830">
    <property type="entry name" value="SGNH_hydro"/>
</dbReference>
<dbReference type="AlphaFoldDB" id="A0A6I6JSA4"/>
<keyword evidence="5" id="KW-1185">Reference proteome</keyword>
<dbReference type="SUPFAM" id="SSF52266">
    <property type="entry name" value="SGNH hydrolase"/>
    <property type="match status" value="1"/>
</dbReference>
<dbReference type="GO" id="GO:0016788">
    <property type="term" value="F:hydrolase activity, acting on ester bonds"/>
    <property type="evidence" value="ECO:0007669"/>
    <property type="project" value="UniProtKB-ARBA"/>
</dbReference>
<comment type="similarity">
    <text evidence="1">Belongs to the 'GDSL' lipolytic enzyme family.</text>
</comment>
<dbReference type="Gene3D" id="3.40.50.1110">
    <property type="entry name" value="SGNH hydrolase"/>
    <property type="match status" value="1"/>
</dbReference>
<gene>
    <name evidence="4" type="ORF">GM418_09965</name>
</gene>
<keyword evidence="2" id="KW-0378">Hydrolase</keyword>
<evidence type="ECO:0000313" key="4">
    <source>
        <dbReference type="EMBL" id="QGY43970.1"/>
    </source>
</evidence>
<reference evidence="4 5" key="1">
    <citation type="submission" date="2019-11" db="EMBL/GenBank/DDBJ databases">
        <authorList>
            <person name="Zheng R.K."/>
            <person name="Sun C.M."/>
        </authorList>
    </citation>
    <scope>NUCLEOTIDE SEQUENCE [LARGE SCALE GENOMIC DNA]</scope>
    <source>
        <strain evidence="4 5">WC007</strain>
    </source>
</reference>
<dbReference type="InterPro" id="IPR036514">
    <property type="entry name" value="SGNH_hydro_sf"/>
</dbReference>
<protein>
    <submittedName>
        <fullName evidence="4">Rhamnogalacturonan acetylesterase</fullName>
    </submittedName>
</protein>
<accession>A0A6I6JSA4</accession>
<dbReference type="Proteomes" id="UP000428260">
    <property type="component" value="Chromosome"/>
</dbReference>
<dbReference type="PANTHER" id="PTHR43695:SF1">
    <property type="entry name" value="RHAMNOGALACTURONAN ACETYLESTERASE"/>
    <property type="match status" value="1"/>
</dbReference>
<dbReference type="CDD" id="cd01821">
    <property type="entry name" value="Rhamnogalacturan_acetylesterase_like"/>
    <property type="match status" value="1"/>
</dbReference>
<feature type="domain" description="SGNH hydrolase-type esterase" evidence="3">
    <location>
        <begin position="30"/>
        <end position="222"/>
    </location>
</feature>
<sequence length="255" mass="28955">MKRLATAGILFILLVNACKTEKADISVYSIGDSTMASKKAEVYPETGWCQVIGQFFDETVTVHNHAVNGRSSKSFINEGRWQVVLDSLQKGDVVFIQFGHNDQKDYDTTRYTTPFGTYSENLTEFVKESREKGATPVLFTSIIRRKFGENGKLTDTHGDYPVATRKVANDLDVPLIDLQKITERWVNNLGDEASKKMFLWTKPNERFMEGRKDDTHLSVEGATKVAQLAIQELKKANLKISERVYFEEDITKARE</sequence>
<dbReference type="EMBL" id="CP046401">
    <property type="protein sequence ID" value="QGY43970.1"/>
    <property type="molecule type" value="Genomic_DNA"/>
</dbReference>
<dbReference type="InterPro" id="IPR037459">
    <property type="entry name" value="RhgT-like"/>
</dbReference>
<name>A0A6I6JSA4_9BACT</name>
<evidence type="ECO:0000313" key="5">
    <source>
        <dbReference type="Proteomes" id="UP000428260"/>
    </source>
</evidence>
<organism evidence="4 5">
    <name type="scientific">Maribellus comscasis</name>
    <dbReference type="NCBI Taxonomy" id="2681766"/>
    <lineage>
        <taxon>Bacteria</taxon>
        <taxon>Pseudomonadati</taxon>
        <taxon>Bacteroidota</taxon>
        <taxon>Bacteroidia</taxon>
        <taxon>Marinilabiliales</taxon>
        <taxon>Prolixibacteraceae</taxon>
        <taxon>Maribellus</taxon>
    </lineage>
</organism>
<evidence type="ECO:0000256" key="1">
    <source>
        <dbReference type="ARBA" id="ARBA00008668"/>
    </source>
</evidence>
<dbReference type="PANTHER" id="PTHR43695">
    <property type="entry name" value="PUTATIVE (AFU_ORTHOLOGUE AFUA_2G17250)-RELATED"/>
    <property type="match status" value="1"/>
</dbReference>
<dbReference type="Pfam" id="PF13472">
    <property type="entry name" value="Lipase_GDSL_2"/>
    <property type="match status" value="1"/>
</dbReference>
<dbReference type="KEGG" id="mcos:GM418_09965"/>
<evidence type="ECO:0000259" key="3">
    <source>
        <dbReference type="Pfam" id="PF13472"/>
    </source>
</evidence>
<dbReference type="RefSeq" id="WP_158865626.1">
    <property type="nucleotide sequence ID" value="NZ_CP046401.1"/>
</dbReference>
<proteinExistence type="inferred from homology"/>
<evidence type="ECO:0000256" key="2">
    <source>
        <dbReference type="ARBA" id="ARBA00022801"/>
    </source>
</evidence>